<dbReference type="EMBL" id="UINC01062556">
    <property type="protein sequence ID" value="SVB89298.1"/>
    <property type="molecule type" value="Genomic_DNA"/>
</dbReference>
<organism evidence="2">
    <name type="scientific">marine metagenome</name>
    <dbReference type="NCBI Taxonomy" id="408172"/>
    <lineage>
        <taxon>unclassified sequences</taxon>
        <taxon>metagenomes</taxon>
        <taxon>ecological metagenomes</taxon>
    </lineage>
</organism>
<dbReference type="InterPro" id="IPR038726">
    <property type="entry name" value="PDDEXK_AddAB-type"/>
</dbReference>
<evidence type="ECO:0000313" key="2">
    <source>
        <dbReference type="EMBL" id="SVB89298.1"/>
    </source>
</evidence>
<proteinExistence type="predicted"/>
<evidence type="ECO:0000259" key="1">
    <source>
        <dbReference type="Pfam" id="PF12705"/>
    </source>
</evidence>
<dbReference type="Pfam" id="PF12705">
    <property type="entry name" value="PDDEXK_1"/>
    <property type="match status" value="1"/>
</dbReference>
<accession>A0A382HPR8</accession>
<dbReference type="InterPro" id="IPR011604">
    <property type="entry name" value="PDDEXK-like_dom_sf"/>
</dbReference>
<reference evidence="2" key="1">
    <citation type="submission" date="2018-05" db="EMBL/GenBank/DDBJ databases">
        <authorList>
            <person name="Lanie J.A."/>
            <person name="Ng W.-L."/>
            <person name="Kazmierczak K.M."/>
            <person name="Andrzejewski T.M."/>
            <person name="Davidsen T.M."/>
            <person name="Wayne K.J."/>
            <person name="Tettelin H."/>
            <person name="Glass J.I."/>
            <person name="Rusch D."/>
            <person name="Podicherti R."/>
            <person name="Tsui H.-C.T."/>
            <person name="Winkler M.E."/>
        </authorList>
    </citation>
    <scope>NUCLEOTIDE SEQUENCE</scope>
</reference>
<dbReference type="AlphaFoldDB" id="A0A382HPR8"/>
<gene>
    <name evidence="2" type="ORF">METZ01_LOCUS242152</name>
</gene>
<protein>
    <recommendedName>
        <fullName evidence="1">PD-(D/E)XK endonuclease-like domain-containing protein</fullName>
    </recommendedName>
</protein>
<name>A0A382HPR8_9ZZZZ</name>
<sequence>MQPRAVPPLEKLSVTAFRSYLSCPFRFFLKHALRMESVDTSKRELDALDFGLLVHKVVEDFGRDESARDMAETDVINQYFVDRLQAIVEELYGGTPPLPLQIQYQIAARRLYSAAIVQAQEFSSGWRIIDTERVFEGQIHGMTVRGRIDRIEKNETTGALRVLDYKTSAKAKSPLQAHTAPSRDDTPDYETFYATVKDKEKVLRWLDLQLPLYAWALQDEECSELQLGYFHLPSIGADTGIQLLEPYTSNMHKAAMSCANEIVERVHAGTFWPPTNRPAFDEFQDILFDPVKESSSQPHWEERI</sequence>
<dbReference type="Gene3D" id="3.90.320.10">
    <property type="match status" value="1"/>
</dbReference>
<feature type="domain" description="PD-(D/E)XK endonuclease-like" evidence="1">
    <location>
        <begin position="12"/>
        <end position="274"/>
    </location>
</feature>